<name>A0A0D2MCW9_HYPSF</name>
<protein>
    <recommendedName>
        <fullName evidence="6">Mid2 domain-containing protein</fullName>
    </recommendedName>
</protein>
<evidence type="ECO:0000256" key="2">
    <source>
        <dbReference type="SAM" id="Phobius"/>
    </source>
</evidence>
<keyword evidence="2" id="KW-0472">Membrane</keyword>
<feature type="compositionally biased region" description="Low complexity" evidence="1">
    <location>
        <begin position="349"/>
        <end position="367"/>
    </location>
</feature>
<dbReference type="STRING" id="945553.A0A0D2MCW9"/>
<evidence type="ECO:0008006" key="6">
    <source>
        <dbReference type="Google" id="ProtNLM"/>
    </source>
</evidence>
<evidence type="ECO:0000256" key="1">
    <source>
        <dbReference type="SAM" id="MobiDB-lite"/>
    </source>
</evidence>
<feature type="transmembrane region" description="Helical" evidence="2">
    <location>
        <begin position="271"/>
        <end position="293"/>
    </location>
</feature>
<evidence type="ECO:0000256" key="3">
    <source>
        <dbReference type="SAM" id="SignalP"/>
    </source>
</evidence>
<feature type="region of interest" description="Disordered" evidence="1">
    <location>
        <begin position="346"/>
        <end position="381"/>
    </location>
</feature>
<feature type="chain" id="PRO_5002247646" description="Mid2 domain-containing protein" evidence="3">
    <location>
        <begin position="23"/>
        <end position="459"/>
    </location>
</feature>
<dbReference type="AlphaFoldDB" id="A0A0D2MCW9"/>
<evidence type="ECO:0000313" key="4">
    <source>
        <dbReference type="EMBL" id="KJA21348.1"/>
    </source>
</evidence>
<gene>
    <name evidence="4" type="ORF">HYPSUDRAFT_140777</name>
</gene>
<proteinExistence type="predicted"/>
<dbReference type="OrthoDB" id="3267813at2759"/>
<keyword evidence="5" id="KW-1185">Reference proteome</keyword>
<sequence length="459" mass="48404">MVPGAHLFSLLFTTVVLHGVHAYTWSYQGTPTQCNNLTVAISGSDGTPPFRILISPFGPSPLANNVEARNILDIPFPDNQTEVQFQLTYPAGSQFVAVVSDATSFASGGTGVATMVAASNDTSCYSSIALKFFFNIEPPNQLVQCQPMRIWWDPSAVQGTPNFLGVIPGGQSFAVPEGTLTTVPSQGLGFTWIPSLRAGTTLALMGGDARGNGTAGRIQNVVSLGTSDVESCLSDSSPSSTPGTPAGGSYPTSTSGTGTGNTSKISSNARLIAAAIAGGLAVFIIGALILFFLRRRSRQHRYKARHVNIIDVDEDDVHDSTGAVRQNELPRFYKPSPLPLADLTSDSGSAYSSWTPPSTPYTAASSSGTFSIRGTNGGKGVPRPVREVHYVQHDDAGPSVLPPREDAQEPQTIELPPAYTALQRAKGADESDRLLSAAGPSNGRRALGDNWQPDRKVAR</sequence>
<evidence type="ECO:0000313" key="5">
    <source>
        <dbReference type="Proteomes" id="UP000054270"/>
    </source>
</evidence>
<feature type="signal peptide" evidence="3">
    <location>
        <begin position="1"/>
        <end position="22"/>
    </location>
</feature>
<keyword evidence="3" id="KW-0732">Signal</keyword>
<dbReference type="Proteomes" id="UP000054270">
    <property type="component" value="Unassembled WGS sequence"/>
</dbReference>
<keyword evidence="2" id="KW-1133">Transmembrane helix</keyword>
<feature type="region of interest" description="Disordered" evidence="1">
    <location>
        <begin position="395"/>
        <end position="459"/>
    </location>
</feature>
<feature type="region of interest" description="Disordered" evidence="1">
    <location>
        <begin position="229"/>
        <end position="261"/>
    </location>
</feature>
<accession>A0A0D2MCW9</accession>
<organism evidence="4 5">
    <name type="scientific">Hypholoma sublateritium (strain FD-334 SS-4)</name>
    <dbReference type="NCBI Taxonomy" id="945553"/>
    <lineage>
        <taxon>Eukaryota</taxon>
        <taxon>Fungi</taxon>
        <taxon>Dikarya</taxon>
        <taxon>Basidiomycota</taxon>
        <taxon>Agaricomycotina</taxon>
        <taxon>Agaricomycetes</taxon>
        <taxon>Agaricomycetidae</taxon>
        <taxon>Agaricales</taxon>
        <taxon>Agaricineae</taxon>
        <taxon>Strophariaceae</taxon>
        <taxon>Hypholoma</taxon>
    </lineage>
</organism>
<reference evidence="5" key="1">
    <citation type="submission" date="2014-04" db="EMBL/GenBank/DDBJ databases">
        <title>Evolutionary Origins and Diversification of the Mycorrhizal Mutualists.</title>
        <authorList>
            <consortium name="DOE Joint Genome Institute"/>
            <consortium name="Mycorrhizal Genomics Consortium"/>
            <person name="Kohler A."/>
            <person name="Kuo A."/>
            <person name="Nagy L.G."/>
            <person name="Floudas D."/>
            <person name="Copeland A."/>
            <person name="Barry K.W."/>
            <person name="Cichocki N."/>
            <person name="Veneault-Fourrey C."/>
            <person name="LaButti K."/>
            <person name="Lindquist E.A."/>
            <person name="Lipzen A."/>
            <person name="Lundell T."/>
            <person name="Morin E."/>
            <person name="Murat C."/>
            <person name="Riley R."/>
            <person name="Ohm R."/>
            <person name="Sun H."/>
            <person name="Tunlid A."/>
            <person name="Henrissat B."/>
            <person name="Grigoriev I.V."/>
            <person name="Hibbett D.S."/>
            <person name="Martin F."/>
        </authorList>
    </citation>
    <scope>NUCLEOTIDE SEQUENCE [LARGE SCALE GENOMIC DNA]</scope>
    <source>
        <strain evidence="5">FD-334 SS-4</strain>
    </source>
</reference>
<keyword evidence="2" id="KW-0812">Transmembrane</keyword>
<dbReference type="EMBL" id="KN817559">
    <property type="protein sequence ID" value="KJA21348.1"/>
    <property type="molecule type" value="Genomic_DNA"/>
</dbReference>